<dbReference type="AlphaFoldDB" id="A0AAV4U547"/>
<organism evidence="1 2">
    <name type="scientific">Caerostris darwini</name>
    <dbReference type="NCBI Taxonomy" id="1538125"/>
    <lineage>
        <taxon>Eukaryota</taxon>
        <taxon>Metazoa</taxon>
        <taxon>Ecdysozoa</taxon>
        <taxon>Arthropoda</taxon>
        <taxon>Chelicerata</taxon>
        <taxon>Arachnida</taxon>
        <taxon>Araneae</taxon>
        <taxon>Araneomorphae</taxon>
        <taxon>Entelegynae</taxon>
        <taxon>Araneoidea</taxon>
        <taxon>Araneidae</taxon>
        <taxon>Caerostris</taxon>
    </lineage>
</organism>
<gene>
    <name evidence="1" type="ORF">CDAR_496831</name>
</gene>
<dbReference type="EMBL" id="BPLQ01010723">
    <property type="protein sequence ID" value="GIY52909.1"/>
    <property type="molecule type" value="Genomic_DNA"/>
</dbReference>
<name>A0AAV4U547_9ARAC</name>
<evidence type="ECO:0000313" key="1">
    <source>
        <dbReference type="EMBL" id="GIY52909.1"/>
    </source>
</evidence>
<keyword evidence="2" id="KW-1185">Reference proteome</keyword>
<evidence type="ECO:0000313" key="2">
    <source>
        <dbReference type="Proteomes" id="UP001054837"/>
    </source>
</evidence>
<dbReference type="Proteomes" id="UP001054837">
    <property type="component" value="Unassembled WGS sequence"/>
</dbReference>
<accession>A0AAV4U547</accession>
<proteinExistence type="predicted"/>
<sequence length="128" mass="13643">MDKIPSSLSAYSIQPSVNRCLSHHLATFCAPIQEIVWPGPPPPHVIAADLIKRHTERNNSLRSPSSGRSAAAKYTETGSCWAKVVPPGRTVNTKQTTQVARGGGRREGGGGCCAKTFSRDVCGLCSPR</sequence>
<comment type="caution">
    <text evidence="1">The sequence shown here is derived from an EMBL/GenBank/DDBJ whole genome shotgun (WGS) entry which is preliminary data.</text>
</comment>
<reference evidence="1 2" key="1">
    <citation type="submission" date="2021-06" db="EMBL/GenBank/DDBJ databases">
        <title>Caerostris darwini draft genome.</title>
        <authorList>
            <person name="Kono N."/>
            <person name="Arakawa K."/>
        </authorList>
    </citation>
    <scope>NUCLEOTIDE SEQUENCE [LARGE SCALE GENOMIC DNA]</scope>
</reference>
<protein>
    <submittedName>
        <fullName evidence="1">Uncharacterized protein</fullName>
    </submittedName>
</protein>